<feature type="domain" description="Hydroxymethylglutaryl-coenzyme A synthase N-terminal" evidence="3">
    <location>
        <begin position="4"/>
        <end position="177"/>
    </location>
</feature>
<dbReference type="InterPro" id="IPR016039">
    <property type="entry name" value="Thiolase-like"/>
</dbReference>
<accession>A0A381WSL8</accession>
<dbReference type="GO" id="GO:0010142">
    <property type="term" value="P:farnesyl diphosphate biosynthetic process, mevalonate pathway"/>
    <property type="evidence" value="ECO:0007669"/>
    <property type="project" value="InterPro"/>
</dbReference>
<keyword evidence="2" id="KW-0808">Transferase</keyword>
<gene>
    <name evidence="5" type="ORF">METZ01_LOCUS108350</name>
</gene>
<dbReference type="Gene3D" id="3.40.47.10">
    <property type="match status" value="1"/>
</dbReference>
<evidence type="ECO:0008006" key="6">
    <source>
        <dbReference type="Google" id="ProtNLM"/>
    </source>
</evidence>
<comment type="similarity">
    <text evidence="1">Belongs to the thiolase-like superfamily. HMG-CoA synthase family.</text>
</comment>
<evidence type="ECO:0000259" key="3">
    <source>
        <dbReference type="Pfam" id="PF01154"/>
    </source>
</evidence>
<evidence type="ECO:0000256" key="1">
    <source>
        <dbReference type="ARBA" id="ARBA00007061"/>
    </source>
</evidence>
<feature type="domain" description="Hydroxymethylglutaryl-coenzyme A synthase C-terminal" evidence="4">
    <location>
        <begin position="220"/>
        <end position="422"/>
    </location>
</feature>
<evidence type="ECO:0000259" key="4">
    <source>
        <dbReference type="Pfam" id="PF08540"/>
    </source>
</evidence>
<proteinExistence type="inferred from homology"/>
<evidence type="ECO:0000313" key="5">
    <source>
        <dbReference type="EMBL" id="SVA55496.1"/>
    </source>
</evidence>
<dbReference type="SUPFAM" id="SSF53901">
    <property type="entry name" value="Thiolase-like"/>
    <property type="match status" value="2"/>
</dbReference>
<dbReference type="AlphaFoldDB" id="A0A381WSL8"/>
<dbReference type="InterPro" id="IPR013528">
    <property type="entry name" value="HMG_CoA_synth_N"/>
</dbReference>
<dbReference type="GO" id="GO:0004421">
    <property type="term" value="F:hydroxymethylglutaryl-CoA synthase activity"/>
    <property type="evidence" value="ECO:0007669"/>
    <property type="project" value="InterPro"/>
</dbReference>
<name>A0A381WSL8_9ZZZZ</name>
<organism evidence="5">
    <name type="scientific">marine metagenome</name>
    <dbReference type="NCBI Taxonomy" id="408172"/>
    <lineage>
        <taxon>unclassified sequences</taxon>
        <taxon>metagenomes</taxon>
        <taxon>ecological metagenomes</taxon>
    </lineage>
</organism>
<dbReference type="InterPro" id="IPR013746">
    <property type="entry name" value="HMG_CoA_synt_C_dom"/>
</dbReference>
<dbReference type="EMBL" id="UINC01012752">
    <property type="protein sequence ID" value="SVA55496.1"/>
    <property type="molecule type" value="Genomic_DNA"/>
</dbReference>
<protein>
    <recommendedName>
        <fullName evidence="6">Hydroxymethylglutaryl-coenzyme A synthase N-terminal domain-containing protein</fullName>
    </recommendedName>
</protein>
<dbReference type="CDD" id="cd00827">
    <property type="entry name" value="init_cond_enzymes"/>
    <property type="match status" value="1"/>
</dbReference>
<dbReference type="GO" id="GO:0006084">
    <property type="term" value="P:acetyl-CoA metabolic process"/>
    <property type="evidence" value="ECO:0007669"/>
    <property type="project" value="InterPro"/>
</dbReference>
<dbReference type="Pfam" id="PF08540">
    <property type="entry name" value="HMG_CoA_synt_C"/>
    <property type="match status" value="1"/>
</dbReference>
<evidence type="ECO:0000256" key="2">
    <source>
        <dbReference type="ARBA" id="ARBA00022679"/>
    </source>
</evidence>
<reference evidence="5" key="1">
    <citation type="submission" date="2018-05" db="EMBL/GenBank/DDBJ databases">
        <authorList>
            <person name="Lanie J.A."/>
            <person name="Ng W.-L."/>
            <person name="Kazmierczak K.M."/>
            <person name="Andrzejewski T.M."/>
            <person name="Davidsen T.M."/>
            <person name="Wayne K.J."/>
            <person name="Tettelin H."/>
            <person name="Glass J.I."/>
            <person name="Rusch D."/>
            <person name="Podicherti R."/>
            <person name="Tsui H.-C.T."/>
            <person name="Winkler M.E."/>
        </authorList>
    </citation>
    <scope>NUCLEOTIDE SEQUENCE</scope>
</reference>
<dbReference type="PANTHER" id="PTHR43323">
    <property type="entry name" value="3-HYDROXY-3-METHYLGLUTARYL COENZYME A SYNTHASE"/>
    <property type="match status" value="1"/>
</dbReference>
<dbReference type="PANTHER" id="PTHR43323:SF2">
    <property type="entry name" value="HYDROXYMETHYLGLUTARYL-COA SYNTHASE"/>
    <property type="match status" value="1"/>
</dbReference>
<feature type="non-terminal residue" evidence="5">
    <location>
        <position position="462"/>
    </location>
</feature>
<sequence length="462" mass="50839">MAGKCVGISGFAVYVPPYRIDLEQWCGWTKKPWDKTCAVVGRSFRMRGPHQSVYTMAATAVMRLIERYQIDPSRVGFLGFGTESSTDNSAGAVIIKGMLDEALTAKGLQPLNRNCEVPEVKHACLGGIYALKHGLRYLALEEEDSCAIVVSADIAEYARGSSGEPTQGAGAVAMLLEQKPKMLAVELKHIGSASAYRAVDFRKPVLRNIIRGTLNCHFQDLPVFNGKYSITCYLDETLHALQDMLRRMGKNPSDYYRNLGAVFMHRPYHRMPVTSFAMSYLFGLARNGTAGEKELAKHCDRASINVDEIIREMRSTPDILQLVKDRNIDDDVYPLSIQLLKDFCGSDFFESVVAPKMTLGSEAMKDIGNVYCAALPAWIAAGLEDALAQKKDITGEQILAVGYGSGDAAEAIPMVVMRGWKKATAQIGFNRSLQPQQNLTQMQYESLHDTGDAQGLKSPDEG</sequence>
<dbReference type="Pfam" id="PF01154">
    <property type="entry name" value="HMG_CoA_synt_N"/>
    <property type="match status" value="1"/>
</dbReference>